<evidence type="ECO:0000256" key="1">
    <source>
        <dbReference type="ARBA" id="ARBA00022617"/>
    </source>
</evidence>
<evidence type="ECO:0000256" key="2">
    <source>
        <dbReference type="ARBA" id="ARBA00022723"/>
    </source>
</evidence>
<sequence>MPPWGTVLQDAEIEQLTAYVKVIAAAQPGKPAAGPLAPFDLGEQARIDAGKRRFAKTCAGYCHGFEGVGGRAPDFKGRTDLPPEMAYETIFKGRQGADVMPPWGSAFTNEQIWELVAYLMYLGKQQP</sequence>
<dbReference type="Proteomes" id="UP000580043">
    <property type="component" value="Unassembled WGS sequence"/>
</dbReference>
<dbReference type="GO" id="GO:0020037">
    <property type="term" value="F:heme binding"/>
    <property type="evidence" value="ECO:0007669"/>
    <property type="project" value="InterPro"/>
</dbReference>
<keyword evidence="3 4" id="KW-0408">Iron</keyword>
<evidence type="ECO:0000256" key="4">
    <source>
        <dbReference type="PROSITE-ProRule" id="PRU00433"/>
    </source>
</evidence>
<evidence type="ECO:0000313" key="6">
    <source>
        <dbReference type="EMBL" id="NML26895.1"/>
    </source>
</evidence>
<dbReference type="Pfam" id="PF13442">
    <property type="entry name" value="Cytochrome_CBB3"/>
    <property type="match status" value="1"/>
</dbReference>
<dbReference type="PROSITE" id="PS51007">
    <property type="entry name" value="CYTC"/>
    <property type="match status" value="1"/>
</dbReference>
<reference evidence="6 7" key="1">
    <citation type="submission" date="2020-04" db="EMBL/GenBank/DDBJ databases">
        <title>Zoogloea sp. G-4-1-14 isolated from soil.</title>
        <authorList>
            <person name="Dahal R.H."/>
        </authorList>
    </citation>
    <scope>NUCLEOTIDE SEQUENCE [LARGE SCALE GENOMIC DNA]</scope>
    <source>
        <strain evidence="6 7">G-4-1-14</strain>
    </source>
</reference>
<evidence type="ECO:0000313" key="7">
    <source>
        <dbReference type="Proteomes" id="UP000580043"/>
    </source>
</evidence>
<dbReference type="InterPro" id="IPR009056">
    <property type="entry name" value="Cyt_c-like_dom"/>
</dbReference>
<gene>
    <name evidence="6" type="ORF">HHL15_14165</name>
</gene>
<keyword evidence="2 4" id="KW-0479">Metal-binding</keyword>
<dbReference type="Gene3D" id="1.10.760.10">
    <property type="entry name" value="Cytochrome c-like domain"/>
    <property type="match status" value="1"/>
</dbReference>
<keyword evidence="1 4" id="KW-0349">Heme</keyword>
<dbReference type="InterPro" id="IPR050597">
    <property type="entry name" value="Cytochrome_c_Oxidase_Subunit"/>
</dbReference>
<protein>
    <submittedName>
        <fullName evidence="6">Cytochrome c</fullName>
    </submittedName>
</protein>
<keyword evidence="7" id="KW-1185">Reference proteome</keyword>
<organism evidence="6 7">
    <name type="scientific">Zoogloea dura</name>
    <dbReference type="NCBI Taxonomy" id="2728840"/>
    <lineage>
        <taxon>Bacteria</taxon>
        <taxon>Pseudomonadati</taxon>
        <taxon>Pseudomonadota</taxon>
        <taxon>Betaproteobacteria</taxon>
        <taxon>Rhodocyclales</taxon>
        <taxon>Zoogloeaceae</taxon>
        <taxon>Zoogloea</taxon>
    </lineage>
</organism>
<dbReference type="GO" id="GO:0009055">
    <property type="term" value="F:electron transfer activity"/>
    <property type="evidence" value="ECO:0007669"/>
    <property type="project" value="InterPro"/>
</dbReference>
<feature type="domain" description="Cytochrome c" evidence="5">
    <location>
        <begin position="45"/>
        <end position="123"/>
    </location>
</feature>
<dbReference type="EMBL" id="JABBGA010000011">
    <property type="protein sequence ID" value="NML26895.1"/>
    <property type="molecule type" value="Genomic_DNA"/>
</dbReference>
<dbReference type="GO" id="GO:0046872">
    <property type="term" value="F:metal ion binding"/>
    <property type="evidence" value="ECO:0007669"/>
    <property type="project" value="UniProtKB-KW"/>
</dbReference>
<name>A0A848G7J2_9RHOO</name>
<proteinExistence type="predicted"/>
<evidence type="ECO:0000259" key="5">
    <source>
        <dbReference type="PROSITE" id="PS51007"/>
    </source>
</evidence>
<comment type="caution">
    <text evidence="6">The sequence shown here is derived from an EMBL/GenBank/DDBJ whole genome shotgun (WGS) entry which is preliminary data.</text>
</comment>
<dbReference type="SUPFAM" id="SSF46626">
    <property type="entry name" value="Cytochrome c"/>
    <property type="match status" value="1"/>
</dbReference>
<dbReference type="AlphaFoldDB" id="A0A848G7J2"/>
<dbReference type="InterPro" id="IPR036909">
    <property type="entry name" value="Cyt_c-like_dom_sf"/>
</dbReference>
<evidence type="ECO:0000256" key="3">
    <source>
        <dbReference type="ARBA" id="ARBA00023004"/>
    </source>
</evidence>
<dbReference type="PANTHER" id="PTHR33751:SF1">
    <property type="entry name" value="CBB3-TYPE CYTOCHROME C OXIDASE SUBUNIT FIXP"/>
    <property type="match status" value="1"/>
</dbReference>
<accession>A0A848G7J2</accession>
<dbReference type="PANTHER" id="PTHR33751">
    <property type="entry name" value="CBB3-TYPE CYTOCHROME C OXIDASE SUBUNIT FIXP"/>
    <property type="match status" value="1"/>
</dbReference>